<gene>
    <name evidence="2" type="ORF">D4100_22710</name>
</gene>
<dbReference type="InterPro" id="IPR050263">
    <property type="entry name" value="Bact_Fimbrial_Adh_Pro"/>
</dbReference>
<protein>
    <submittedName>
        <fullName evidence="2">Fimbrial protein</fullName>
    </submittedName>
</protein>
<proteinExistence type="predicted"/>
<dbReference type="GO" id="GO:0009289">
    <property type="term" value="C:pilus"/>
    <property type="evidence" value="ECO:0007669"/>
    <property type="project" value="InterPro"/>
</dbReference>
<dbReference type="GO" id="GO:0043709">
    <property type="term" value="P:cell adhesion involved in single-species biofilm formation"/>
    <property type="evidence" value="ECO:0007669"/>
    <property type="project" value="TreeGrafter"/>
</dbReference>
<dbReference type="Gene3D" id="2.60.40.1090">
    <property type="entry name" value="Fimbrial-type adhesion domain"/>
    <property type="match status" value="1"/>
</dbReference>
<dbReference type="AlphaFoldDB" id="A0AA92X0U1"/>
<dbReference type="InterPro" id="IPR008966">
    <property type="entry name" value="Adhesion_dom_sf"/>
</dbReference>
<dbReference type="PANTHER" id="PTHR33420:SF34">
    <property type="entry name" value="MINOR FIMBRIAL SUBUNIT"/>
    <property type="match status" value="1"/>
</dbReference>
<evidence type="ECO:0000313" key="3">
    <source>
        <dbReference type="Proteomes" id="UP000284338"/>
    </source>
</evidence>
<keyword evidence="3" id="KW-1185">Reference proteome</keyword>
<sequence>MNDNQVGLNNDRARYCGLLLLFSCGLVQAQDRVNFNIQVIEGPPCNINNGQAIEVNFGDDLLITRIDGVNYSKTIDYTLDCREAGNNAIRMQIQGLAASFDGNVLATVERPELGVAIKLANAMTMPVNSWLNLASSSTRPALTAVPVKAPSSVLQPGGFSAGATMLFEYQ</sequence>
<name>A0AA92X0U1_9GAMM</name>
<dbReference type="EMBL" id="QYYG01000010">
    <property type="protein sequence ID" value="RJF53296.1"/>
    <property type="molecule type" value="Genomic_DNA"/>
</dbReference>
<feature type="domain" description="Fimbrial-type adhesion" evidence="1">
    <location>
        <begin position="34"/>
        <end position="170"/>
    </location>
</feature>
<comment type="caution">
    <text evidence="2">The sequence shown here is derived from an EMBL/GenBank/DDBJ whole genome shotgun (WGS) entry which is preliminary data.</text>
</comment>
<dbReference type="Pfam" id="PF00419">
    <property type="entry name" value="Fimbrial"/>
    <property type="match status" value="1"/>
</dbReference>
<evidence type="ECO:0000259" key="1">
    <source>
        <dbReference type="Pfam" id="PF00419"/>
    </source>
</evidence>
<dbReference type="InterPro" id="IPR036937">
    <property type="entry name" value="Adhesion_dom_fimbrial_sf"/>
</dbReference>
<dbReference type="PANTHER" id="PTHR33420">
    <property type="entry name" value="FIMBRIAL SUBUNIT ELFA-RELATED"/>
    <property type="match status" value="1"/>
</dbReference>
<evidence type="ECO:0000313" key="2">
    <source>
        <dbReference type="EMBL" id="RJF53296.1"/>
    </source>
</evidence>
<reference evidence="2 3" key="1">
    <citation type="submission" date="2018-09" db="EMBL/GenBank/DDBJ databases">
        <title>Draft genome of a novel serratia sp. strain with antifungal activity.</title>
        <authorList>
            <person name="Dichmann S.I."/>
            <person name="Park B.P."/>
            <person name="Pathiraja D."/>
            <person name="Choi I.-G."/>
            <person name="Stougaard P."/>
            <person name="Hennessy R.C."/>
        </authorList>
    </citation>
    <scope>NUCLEOTIDE SEQUENCE [LARGE SCALE GENOMIC DNA]</scope>
    <source>
        <strain evidence="2 3">S40</strain>
    </source>
</reference>
<dbReference type="RefSeq" id="WP_119805301.1">
    <property type="nucleotide sequence ID" value="NZ_QYYG01000010.1"/>
</dbReference>
<dbReference type="Proteomes" id="UP000284338">
    <property type="component" value="Unassembled WGS sequence"/>
</dbReference>
<accession>A0AA92X0U1</accession>
<dbReference type="SUPFAM" id="SSF49401">
    <property type="entry name" value="Bacterial adhesins"/>
    <property type="match status" value="1"/>
</dbReference>
<dbReference type="InterPro" id="IPR000259">
    <property type="entry name" value="Adhesion_dom_fimbrial"/>
</dbReference>
<organism evidence="2 3">
    <name type="scientific">Serratia inhibens</name>
    <dbReference type="NCBI Taxonomy" id="2338073"/>
    <lineage>
        <taxon>Bacteria</taxon>
        <taxon>Pseudomonadati</taxon>
        <taxon>Pseudomonadota</taxon>
        <taxon>Gammaproteobacteria</taxon>
        <taxon>Enterobacterales</taxon>
        <taxon>Yersiniaceae</taxon>
        <taxon>Serratia</taxon>
    </lineage>
</organism>